<dbReference type="EMBL" id="DS268407">
    <property type="protein sequence ID" value="EFO83064.1"/>
    <property type="molecule type" value="Genomic_DNA"/>
</dbReference>
<dbReference type="KEGG" id="crq:GCK72_024890"/>
<organism evidence="2">
    <name type="scientific">Caenorhabditis remanei</name>
    <name type="common">Caenorhabditis vulgaris</name>
    <dbReference type="NCBI Taxonomy" id="31234"/>
    <lineage>
        <taxon>Eukaryota</taxon>
        <taxon>Metazoa</taxon>
        <taxon>Ecdysozoa</taxon>
        <taxon>Nematoda</taxon>
        <taxon>Chromadorea</taxon>
        <taxon>Rhabditida</taxon>
        <taxon>Rhabditina</taxon>
        <taxon>Rhabditomorpha</taxon>
        <taxon>Rhabditoidea</taxon>
        <taxon>Rhabditidae</taxon>
        <taxon>Peloderinae</taxon>
        <taxon>Caenorhabditis</taxon>
    </lineage>
</organism>
<dbReference type="AlphaFoldDB" id="E3LC85"/>
<reference evidence="1" key="1">
    <citation type="submission" date="2007-07" db="EMBL/GenBank/DDBJ databases">
        <title>PCAP assembly of the Caenorhabditis remanei genome.</title>
        <authorList>
            <consortium name="The Caenorhabditis remanei Sequencing Consortium"/>
            <person name="Wilson R.K."/>
        </authorList>
    </citation>
    <scope>NUCLEOTIDE SEQUENCE [LARGE SCALE GENOMIC DNA]</scope>
    <source>
        <strain evidence="1">PB4641</strain>
    </source>
</reference>
<evidence type="ECO:0000313" key="1">
    <source>
        <dbReference type="EMBL" id="EFO83064.1"/>
    </source>
</evidence>
<dbReference type="GeneID" id="9825720"/>
<keyword evidence="2" id="KW-1185">Reference proteome</keyword>
<dbReference type="CTD" id="9825720"/>
<evidence type="ECO:0000313" key="2">
    <source>
        <dbReference type="Proteomes" id="UP000008281"/>
    </source>
</evidence>
<name>E3LC85_CAERE</name>
<dbReference type="eggNOG" id="ENOG502TKFH">
    <property type="taxonomic scope" value="Eukaryota"/>
</dbReference>
<proteinExistence type="predicted"/>
<protein>
    <submittedName>
        <fullName evidence="1">Uncharacterized protein</fullName>
    </submittedName>
</protein>
<gene>
    <name evidence="1" type="ORF">CRE_00477</name>
</gene>
<dbReference type="OMA" id="SKGWHES"/>
<dbReference type="Proteomes" id="UP000008281">
    <property type="component" value="Unassembled WGS sequence"/>
</dbReference>
<sequence length="212" mass="25278">MLSLQKIVNVLLPLREIRYEALPDYDEDVYEPLRPPTVHPDYADRCLCDVKFNESFRMIKTGTKEWIKETEKKESEMNASKSREDYTKKDYEQDWFFAQKTINNAEPLLFIWSKEPSGGFMVIRNEKENVISYKLYFIDTRDRVKSRPIFAQVDEKTKQMSYAIWESKKFEKSITLLIKKLKKKKTLLDGTVLTVGIKRMEPVRRHEPQHFP</sequence>
<dbReference type="InParanoid" id="E3LC85"/>
<accession>E3LC85</accession>
<dbReference type="RefSeq" id="XP_003118466.2">
    <property type="nucleotide sequence ID" value="XM_003118418.2"/>
</dbReference>
<dbReference type="HOGENOM" id="CLU_113022_0_0_1"/>